<name>A0AAV4Y575_CAEEX</name>
<sequence>MLLAEIESSDTECTYLQRLSATQEIFNCMDRTTIRIGENLNSTTEKLHWQVFLLLLLCVMMHPILECKQSEHYEFKEFMTNFLKGIRMRLKIFLKLFDDPMDITQGEKCTDQFNSAAADRCLSVMFGFMNSFHKGLAKISDYPSHCVEETFKECGDIETFHLLMKKSMNLSDVDRSNEVSAPTGEVCLKTERYGVSYFANRLTIERDNQNS</sequence>
<reference evidence="1 2" key="1">
    <citation type="submission" date="2021-06" db="EMBL/GenBank/DDBJ databases">
        <title>Caerostris extrusa draft genome.</title>
        <authorList>
            <person name="Kono N."/>
            <person name="Arakawa K."/>
        </authorList>
    </citation>
    <scope>NUCLEOTIDE SEQUENCE [LARGE SCALE GENOMIC DNA]</scope>
</reference>
<comment type="caution">
    <text evidence="1">The sequence shown here is derived from an EMBL/GenBank/DDBJ whole genome shotgun (WGS) entry which is preliminary data.</text>
</comment>
<dbReference type="Proteomes" id="UP001054945">
    <property type="component" value="Unassembled WGS sequence"/>
</dbReference>
<dbReference type="AlphaFoldDB" id="A0AAV4Y575"/>
<evidence type="ECO:0000313" key="1">
    <source>
        <dbReference type="EMBL" id="GIZ01116.1"/>
    </source>
</evidence>
<evidence type="ECO:0000313" key="2">
    <source>
        <dbReference type="Proteomes" id="UP001054945"/>
    </source>
</evidence>
<accession>A0AAV4Y575</accession>
<gene>
    <name evidence="1" type="primary">AVEN_217275_1</name>
    <name evidence="1" type="ORF">CEXT_43941</name>
</gene>
<dbReference type="EMBL" id="BPLR01001256">
    <property type="protein sequence ID" value="GIZ01116.1"/>
    <property type="molecule type" value="Genomic_DNA"/>
</dbReference>
<protein>
    <submittedName>
        <fullName evidence="1">Uncharacterized protein</fullName>
    </submittedName>
</protein>
<organism evidence="1 2">
    <name type="scientific">Caerostris extrusa</name>
    <name type="common">Bark spider</name>
    <name type="synonym">Caerostris bankana</name>
    <dbReference type="NCBI Taxonomy" id="172846"/>
    <lineage>
        <taxon>Eukaryota</taxon>
        <taxon>Metazoa</taxon>
        <taxon>Ecdysozoa</taxon>
        <taxon>Arthropoda</taxon>
        <taxon>Chelicerata</taxon>
        <taxon>Arachnida</taxon>
        <taxon>Araneae</taxon>
        <taxon>Araneomorphae</taxon>
        <taxon>Entelegynae</taxon>
        <taxon>Araneoidea</taxon>
        <taxon>Araneidae</taxon>
        <taxon>Caerostris</taxon>
    </lineage>
</organism>
<proteinExistence type="predicted"/>
<keyword evidence="2" id="KW-1185">Reference proteome</keyword>